<dbReference type="AlphaFoldDB" id="A0A158EFP5"/>
<name>A0A158EFP5_9BURK</name>
<feature type="transmembrane region" description="Helical" evidence="6">
    <location>
        <begin position="18"/>
        <end position="42"/>
    </location>
</feature>
<dbReference type="OrthoDB" id="4474610at2"/>
<protein>
    <submittedName>
        <fullName evidence="8">MFS transporter</fullName>
    </submittedName>
</protein>
<feature type="transmembrane region" description="Helical" evidence="6">
    <location>
        <begin position="295"/>
        <end position="314"/>
    </location>
</feature>
<dbReference type="InterPro" id="IPR036259">
    <property type="entry name" value="MFS_trans_sf"/>
</dbReference>
<feature type="transmembrane region" description="Helical" evidence="6">
    <location>
        <begin position="264"/>
        <end position="283"/>
    </location>
</feature>
<evidence type="ECO:0000256" key="1">
    <source>
        <dbReference type="ARBA" id="ARBA00004141"/>
    </source>
</evidence>
<feature type="transmembrane region" description="Helical" evidence="6">
    <location>
        <begin position="144"/>
        <end position="168"/>
    </location>
</feature>
<feature type="transmembrane region" description="Helical" evidence="6">
    <location>
        <begin position="110"/>
        <end position="132"/>
    </location>
</feature>
<dbReference type="Gene3D" id="1.20.1250.20">
    <property type="entry name" value="MFS general substrate transporter like domains"/>
    <property type="match status" value="1"/>
</dbReference>
<keyword evidence="4 6" id="KW-0472">Membrane</keyword>
<feature type="transmembrane region" description="Helical" evidence="6">
    <location>
        <begin position="224"/>
        <end position="244"/>
    </location>
</feature>
<feature type="transmembrane region" description="Helical" evidence="6">
    <location>
        <begin position="174"/>
        <end position="193"/>
    </location>
</feature>
<gene>
    <name evidence="8" type="ORF">AWB78_07599</name>
</gene>
<keyword evidence="9" id="KW-1185">Reference proteome</keyword>
<dbReference type="GO" id="GO:0046943">
    <property type="term" value="F:carboxylic acid transmembrane transporter activity"/>
    <property type="evidence" value="ECO:0007669"/>
    <property type="project" value="TreeGrafter"/>
</dbReference>
<evidence type="ECO:0000313" key="9">
    <source>
        <dbReference type="Proteomes" id="UP000071859"/>
    </source>
</evidence>
<organism evidence="8 9">
    <name type="scientific">Caballeronia calidae</name>
    <dbReference type="NCBI Taxonomy" id="1777139"/>
    <lineage>
        <taxon>Bacteria</taxon>
        <taxon>Pseudomonadati</taxon>
        <taxon>Pseudomonadota</taxon>
        <taxon>Betaproteobacteria</taxon>
        <taxon>Burkholderiales</taxon>
        <taxon>Burkholderiaceae</taxon>
        <taxon>Caballeronia</taxon>
    </lineage>
</organism>
<dbReference type="PANTHER" id="PTHR23508">
    <property type="entry name" value="CARBOXYLIC ACID TRANSPORTER PROTEIN HOMOLOG"/>
    <property type="match status" value="1"/>
</dbReference>
<dbReference type="InterPro" id="IPR005829">
    <property type="entry name" value="Sugar_transporter_CS"/>
</dbReference>
<reference evidence="8" key="1">
    <citation type="submission" date="2016-01" db="EMBL/GenBank/DDBJ databases">
        <authorList>
            <person name="Peeters C."/>
        </authorList>
    </citation>
    <scope>NUCLEOTIDE SEQUENCE</scope>
    <source>
        <strain evidence="8">LMG 29321</strain>
    </source>
</reference>
<dbReference type="PROSITE" id="PS00216">
    <property type="entry name" value="SUGAR_TRANSPORT_1"/>
    <property type="match status" value="1"/>
</dbReference>
<evidence type="ECO:0000256" key="2">
    <source>
        <dbReference type="ARBA" id="ARBA00022692"/>
    </source>
</evidence>
<feature type="transmembrane region" description="Helical" evidence="6">
    <location>
        <begin position="353"/>
        <end position="375"/>
    </location>
</feature>
<dbReference type="SUPFAM" id="SSF103473">
    <property type="entry name" value="MFS general substrate transporter"/>
    <property type="match status" value="1"/>
</dbReference>
<proteinExistence type="predicted"/>
<dbReference type="PROSITE" id="PS50850">
    <property type="entry name" value="MFS"/>
    <property type="match status" value="1"/>
</dbReference>
<evidence type="ECO:0000313" key="8">
    <source>
        <dbReference type="EMBL" id="SAL05613.1"/>
    </source>
</evidence>
<accession>A0A158EFP5</accession>
<comment type="subcellular location">
    <subcellularLocation>
        <location evidence="1">Membrane</location>
        <topology evidence="1">Multi-pass membrane protein</topology>
    </subcellularLocation>
</comment>
<sequence length="438" mass="47139">MTGIETAGSGDRISRMGWIVAITIIGAMVVEGIDLQFMAMALPSLIKEFHLSNIQAGFLATVTLAGQMAGGIFTGWIADRIGRAKVVAWGIAWFSVMTAALAFTETFEQFAIVRFLGGVGLSAVYSVGCVFVNEYIPTAKRNTVLGAVSAGSPVGYALAAVGASYLIPHYGWRPMFWISAVPAIATIFLLKHLKDPESWTAARTQKTLEDRPSNEWSMIFKDKFVLKMVLAWTVCSIAFQAGYYSANNWMPTYLQNGLGIKMSSVGWFVAGNFVMMIFGKVLAGYASDKFGRKPIWVISSVLTAAAFPILAYNVTAQNAGFMLLFIGLFYGCPNSVANTYISESFPTRVRGTAFALVYNLGRIGGMVAPVALGYIASRYTFSMGLGFLGFAYVVAAITALLFIKEKAFDPTSKSPDADEQIESSTAGHAMLTASGKKA</sequence>
<feature type="region of interest" description="Disordered" evidence="5">
    <location>
        <begin position="410"/>
        <end position="438"/>
    </location>
</feature>
<keyword evidence="2 6" id="KW-0812">Transmembrane</keyword>
<dbReference type="InterPro" id="IPR020846">
    <property type="entry name" value="MFS_dom"/>
</dbReference>
<feature type="transmembrane region" description="Helical" evidence="6">
    <location>
        <begin position="86"/>
        <end position="104"/>
    </location>
</feature>
<feature type="transmembrane region" description="Helical" evidence="6">
    <location>
        <begin position="381"/>
        <end position="403"/>
    </location>
</feature>
<evidence type="ECO:0000256" key="6">
    <source>
        <dbReference type="SAM" id="Phobius"/>
    </source>
</evidence>
<dbReference type="InterPro" id="IPR011701">
    <property type="entry name" value="MFS"/>
</dbReference>
<feature type="transmembrane region" description="Helical" evidence="6">
    <location>
        <begin position="54"/>
        <end position="74"/>
    </location>
</feature>
<keyword evidence="3 6" id="KW-1133">Transmembrane helix</keyword>
<dbReference type="Proteomes" id="UP000071859">
    <property type="component" value="Unassembled WGS sequence"/>
</dbReference>
<dbReference type="EMBL" id="FCOX02000086">
    <property type="protein sequence ID" value="SAL05613.1"/>
    <property type="molecule type" value="Genomic_DNA"/>
</dbReference>
<feature type="domain" description="Major facilitator superfamily (MFS) profile" evidence="7">
    <location>
        <begin position="20"/>
        <end position="407"/>
    </location>
</feature>
<dbReference type="GO" id="GO:0005886">
    <property type="term" value="C:plasma membrane"/>
    <property type="evidence" value="ECO:0007669"/>
    <property type="project" value="TreeGrafter"/>
</dbReference>
<evidence type="ECO:0000259" key="7">
    <source>
        <dbReference type="PROSITE" id="PS50850"/>
    </source>
</evidence>
<dbReference type="PROSITE" id="PS00217">
    <property type="entry name" value="SUGAR_TRANSPORT_2"/>
    <property type="match status" value="1"/>
</dbReference>
<evidence type="ECO:0000256" key="5">
    <source>
        <dbReference type="SAM" id="MobiDB-lite"/>
    </source>
</evidence>
<evidence type="ECO:0000256" key="3">
    <source>
        <dbReference type="ARBA" id="ARBA00022989"/>
    </source>
</evidence>
<evidence type="ECO:0000256" key="4">
    <source>
        <dbReference type="ARBA" id="ARBA00023136"/>
    </source>
</evidence>
<feature type="transmembrane region" description="Helical" evidence="6">
    <location>
        <begin position="320"/>
        <end position="341"/>
    </location>
</feature>
<dbReference type="PANTHER" id="PTHR23508:SF10">
    <property type="entry name" value="CARBOXYLIC ACID TRANSPORTER PROTEIN HOMOLOG"/>
    <property type="match status" value="1"/>
</dbReference>
<comment type="caution">
    <text evidence="8">The sequence shown here is derived from an EMBL/GenBank/DDBJ whole genome shotgun (WGS) entry which is preliminary data.</text>
</comment>
<dbReference type="Pfam" id="PF07690">
    <property type="entry name" value="MFS_1"/>
    <property type="match status" value="1"/>
</dbReference>
<dbReference type="RefSeq" id="WP_157697747.1">
    <property type="nucleotide sequence ID" value="NZ_FCOX02000086.1"/>
</dbReference>